<evidence type="ECO:0000313" key="2">
    <source>
        <dbReference type="EnsemblMetazoa" id="AMAM003274-PA"/>
    </source>
</evidence>
<protein>
    <submittedName>
        <fullName evidence="2">Uncharacterized protein</fullName>
    </submittedName>
</protein>
<dbReference type="EnsemblMetazoa" id="AMAM003274-RA">
    <property type="protein sequence ID" value="AMAM003274-PA"/>
    <property type="gene ID" value="AMAM003274"/>
</dbReference>
<keyword evidence="3" id="KW-1185">Reference proteome</keyword>
<reference evidence="2" key="2">
    <citation type="submission" date="2020-05" db="UniProtKB">
        <authorList>
            <consortium name="EnsemblMetazoa"/>
        </authorList>
    </citation>
    <scope>IDENTIFICATION</scope>
    <source>
        <strain evidence="2">maculatus3</strain>
    </source>
</reference>
<dbReference type="AlphaFoldDB" id="A0A182SB61"/>
<dbReference type="VEuPathDB" id="VectorBase:AMAM003274"/>
<sequence>SYGSDGSARFRRFRTVPTVPTVPDGSDGSGRFRTIPDDSGRFRTVPDGSGRFRTVSLHLPFGTGSKFCWTLSEPVPLDSQFYPSLHVTYDYFVNDHSTNEKKTPQKKEKFIR</sequence>
<proteinExistence type="predicted"/>
<name>A0A182SB61_9DIPT</name>
<feature type="region of interest" description="Disordered" evidence="1">
    <location>
        <begin position="1"/>
        <end position="46"/>
    </location>
</feature>
<organism evidence="2 3">
    <name type="scientific">Anopheles maculatus</name>
    <dbReference type="NCBI Taxonomy" id="74869"/>
    <lineage>
        <taxon>Eukaryota</taxon>
        <taxon>Metazoa</taxon>
        <taxon>Ecdysozoa</taxon>
        <taxon>Arthropoda</taxon>
        <taxon>Hexapoda</taxon>
        <taxon>Insecta</taxon>
        <taxon>Pterygota</taxon>
        <taxon>Neoptera</taxon>
        <taxon>Endopterygota</taxon>
        <taxon>Diptera</taxon>
        <taxon>Nematocera</taxon>
        <taxon>Culicoidea</taxon>
        <taxon>Culicidae</taxon>
        <taxon>Anophelinae</taxon>
        <taxon>Anopheles</taxon>
        <taxon>Anopheles maculatus group</taxon>
    </lineage>
</organism>
<accession>A0A182SB61</accession>
<dbReference type="Proteomes" id="UP000075901">
    <property type="component" value="Unassembled WGS sequence"/>
</dbReference>
<reference evidence="3" key="1">
    <citation type="submission" date="2013-09" db="EMBL/GenBank/DDBJ databases">
        <title>The Genome Sequence of Anopheles maculatus species B.</title>
        <authorList>
            <consortium name="The Broad Institute Genomics Platform"/>
            <person name="Neafsey D.E."/>
            <person name="Besansky N."/>
            <person name="Howell P."/>
            <person name="Walton C."/>
            <person name="Young S.K."/>
            <person name="Zeng Q."/>
            <person name="Gargeya S."/>
            <person name="Fitzgerald M."/>
            <person name="Haas B."/>
            <person name="Abouelleil A."/>
            <person name="Allen A.W."/>
            <person name="Alvarado L."/>
            <person name="Arachchi H.M."/>
            <person name="Berlin A.M."/>
            <person name="Chapman S.B."/>
            <person name="Gainer-Dewar J."/>
            <person name="Goldberg J."/>
            <person name="Griggs A."/>
            <person name="Gujja S."/>
            <person name="Hansen M."/>
            <person name="Howarth C."/>
            <person name="Imamovic A."/>
            <person name="Ireland A."/>
            <person name="Larimer J."/>
            <person name="McCowan C."/>
            <person name="Murphy C."/>
            <person name="Pearson M."/>
            <person name="Poon T.W."/>
            <person name="Priest M."/>
            <person name="Roberts A."/>
            <person name="Saif S."/>
            <person name="Shea T."/>
            <person name="Sisk P."/>
            <person name="Sykes S."/>
            <person name="Wortman J."/>
            <person name="Nusbaum C."/>
            <person name="Birren B."/>
        </authorList>
    </citation>
    <scope>NUCLEOTIDE SEQUENCE [LARGE SCALE GENOMIC DNA]</scope>
    <source>
        <strain evidence="3">maculatus3</strain>
    </source>
</reference>
<evidence type="ECO:0000256" key="1">
    <source>
        <dbReference type="SAM" id="MobiDB-lite"/>
    </source>
</evidence>
<evidence type="ECO:0000313" key="3">
    <source>
        <dbReference type="Proteomes" id="UP000075901"/>
    </source>
</evidence>